<organism evidence="2">
    <name type="scientific">freshwater metagenome</name>
    <dbReference type="NCBI Taxonomy" id="449393"/>
    <lineage>
        <taxon>unclassified sequences</taxon>
        <taxon>metagenomes</taxon>
        <taxon>ecological metagenomes</taxon>
    </lineage>
</organism>
<dbReference type="InterPro" id="IPR029068">
    <property type="entry name" value="Glyas_Bleomycin-R_OHBP_Dase"/>
</dbReference>
<sequence length="228" mass="24468">MPGVSSGSDSGVGKMQTMRLDHMSYACTSGELADVVQRIGSDLGATFRDGGRHPQFGTRNFILPLAGGCYVEVVAALDHPASEKAPFGQAVSRRAADGGGWLSWVVAVDDISPLEARLGREARPGHRIRPDGHDLNWKQIGVIDVMADPQLPFFVQWQCDPTEHPSAGAGSVSIDRVEFAGDPDTISAWLGEPKDHPLDDIQVEWVDAEDAGIVAVWFQTPAGSVRID</sequence>
<dbReference type="EMBL" id="CAFBNB010000024">
    <property type="protein sequence ID" value="CAB4920953.1"/>
    <property type="molecule type" value="Genomic_DNA"/>
</dbReference>
<evidence type="ECO:0000313" key="2">
    <source>
        <dbReference type="EMBL" id="CAB4920953.1"/>
    </source>
</evidence>
<gene>
    <name evidence="2" type="ORF">UFOPK3720_00219</name>
</gene>
<dbReference type="Pfam" id="PF13468">
    <property type="entry name" value="Glyoxalase_3"/>
    <property type="match status" value="1"/>
</dbReference>
<dbReference type="PANTHER" id="PTHR40265">
    <property type="entry name" value="BLL2707 PROTEIN"/>
    <property type="match status" value="1"/>
</dbReference>
<dbReference type="Gene3D" id="3.10.180.10">
    <property type="entry name" value="2,3-Dihydroxybiphenyl 1,2-Dioxygenase, domain 1"/>
    <property type="match status" value="1"/>
</dbReference>
<dbReference type="InterPro" id="IPR025870">
    <property type="entry name" value="Glyoxalase-like_dom"/>
</dbReference>
<reference evidence="2" key="1">
    <citation type="submission" date="2020-05" db="EMBL/GenBank/DDBJ databases">
        <authorList>
            <person name="Chiriac C."/>
            <person name="Salcher M."/>
            <person name="Ghai R."/>
            <person name="Kavagutti S V."/>
        </authorList>
    </citation>
    <scope>NUCLEOTIDE SEQUENCE</scope>
</reference>
<evidence type="ECO:0000259" key="1">
    <source>
        <dbReference type="Pfam" id="PF13468"/>
    </source>
</evidence>
<proteinExistence type="predicted"/>
<dbReference type="PANTHER" id="PTHR40265:SF1">
    <property type="entry name" value="GLYOXALASE-LIKE DOMAIN-CONTAINING PROTEIN"/>
    <property type="match status" value="1"/>
</dbReference>
<protein>
    <submittedName>
        <fullName evidence="2">Unannotated protein</fullName>
    </submittedName>
</protein>
<accession>A0A6J7HTQ0</accession>
<dbReference type="AlphaFoldDB" id="A0A6J7HTQ0"/>
<name>A0A6J7HTQ0_9ZZZZ</name>
<feature type="domain" description="Glyoxalase-like" evidence="1">
    <location>
        <begin position="20"/>
        <end position="190"/>
    </location>
</feature>